<evidence type="ECO:0000256" key="4">
    <source>
        <dbReference type="PIRNR" id="PIRNR036492"/>
    </source>
</evidence>
<accession>A0A3Q4MHY7</accession>
<feature type="domain" description="Aldehyde dehydrogenase" evidence="9">
    <location>
        <begin position="33"/>
        <end position="452"/>
    </location>
</feature>
<dbReference type="InterPro" id="IPR016162">
    <property type="entry name" value="Ald_DH_N"/>
</dbReference>
<dbReference type="GO" id="GO:0042593">
    <property type="term" value="P:glucose homeostasis"/>
    <property type="evidence" value="ECO:0007669"/>
    <property type="project" value="Ensembl"/>
</dbReference>
<dbReference type="FunFam" id="3.40.605.10:FF:000004">
    <property type="entry name" value="Aldehyde dehydrogenase"/>
    <property type="match status" value="1"/>
</dbReference>
<feature type="active site" evidence="5 6">
    <location>
        <position position="238"/>
    </location>
</feature>
<evidence type="ECO:0000313" key="11">
    <source>
        <dbReference type="Proteomes" id="UP000261580"/>
    </source>
</evidence>
<evidence type="ECO:0000256" key="6">
    <source>
        <dbReference type="PROSITE-ProRule" id="PRU10007"/>
    </source>
</evidence>
<dbReference type="GO" id="GO:0004028">
    <property type="term" value="F:3-chloroallyl aldehyde dehydrogenase activity"/>
    <property type="evidence" value="ECO:0007669"/>
    <property type="project" value="TreeGrafter"/>
</dbReference>
<keyword evidence="8" id="KW-0812">Transmembrane</keyword>
<dbReference type="PIRSF" id="PIRSF036492">
    <property type="entry name" value="ALDH"/>
    <property type="match status" value="1"/>
</dbReference>
<organism evidence="10 11">
    <name type="scientific">Neolamprologus brichardi</name>
    <name type="common">Fairy cichlid</name>
    <name type="synonym">Lamprologus brichardi</name>
    <dbReference type="NCBI Taxonomy" id="32507"/>
    <lineage>
        <taxon>Eukaryota</taxon>
        <taxon>Metazoa</taxon>
        <taxon>Chordata</taxon>
        <taxon>Craniata</taxon>
        <taxon>Vertebrata</taxon>
        <taxon>Euteleostomi</taxon>
        <taxon>Actinopterygii</taxon>
        <taxon>Neopterygii</taxon>
        <taxon>Teleostei</taxon>
        <taxon>Neoteleostei</taxon>
        <taxon>Acanthomorphata</taxon>
        <taxon>Ovalentaria</taxon>
        <taxon>Cichlomorphae</taxon>
        <taxon>Cichliformes</taxon>
        <taxon>Cichlidae</taxon>
        <taxon>African cichlids</taxon>
        <taxon>Pseudocrenilabrinae</taxon>
        <taxon>Lamprologini</taxon>
        <taxon>Neolamprologus</taxon>
    </lineage>
</organism>
<dbReference type="Gene3D" id="3.40.605.10">
    <property type="entry name" value="Aldehyde Dehydrogenase, Chain A, domain 1"/>
    <property type="match status" value="1"/>
</dbReference>
<dbReference type="Ensembl" id="ENSNBRT00000011128.1">
    <property type="protein sequence ID" value="ENSNBRP00000010824.1"/>
    <property type="gene ID" value="ENSNBRG00000008019.1"/>
</dbReference>
<sequence>MFGPPLLRQLICEHLRILWTNTFCSHAGVCMERQAVQRAREAFLSGRTRPLEFRLQQLHALQKMIAEKETEIATALKQDINRSQYDTPLLELIGIENEIKLAVEKLGEWAAPRPAEKNLLTISDEVYIQPEPLGVVLIVGAWNYPWGLTLMPLVGAIAAGNAAVVKPSELSECSSLLLRALLPRYLDKDLYPVVTGSVSETQELLRLRFDHIVFTGSSTVAKLVMEAAARHLTPVTLELGGKSPCYIDKNCNIRVACRRITWGKFINCGQTCIAPDYILCEPCIQGRVVECIRQTLLEFYGADPKCSPDYGRIINQRHFNRIMGLMEGYTPVVGGQSDSSQRYIAPTVLKDVPPHSRLMQEEIFGPVLPIVTVSDMDNAITFINEREKPLALYIFCSDKKAIKKMIAETTSGGVTVNDVMMHYTLNSLPFGGVGQSGMGRYHGKHTFDQLSHHRACMVRSLGMESVNLARYPPQNRQRARRARMALTSPLIDMSKRTLVWAILATIIGLGLLIALLVILLIAAGLNCTCWYWRGFYN</sequence>
<dbReference type="CDD" id="cd07132">
    <property type="entry name" value="ALDH_F3AB"/>
    <property type="match status" value="1"/>
</dbReference>
<evidence type="ECO:0000313" key="10">
    <source>
        <dbReference type="Ensembl" id="ENSNBRP00000010824.1"/>
    </source>
</evidence>
<keyword evidence="8" id="KW-0472">Membrane</keyword>
<dbReference type="SUPFAM" id="SSF53720">
    <property type="entry name" value="ALDH-like"/>
    <property type="match status" value="1"/>
</dbReference>
<dbReference type="Proteomes" id="UP000261580">
    <property type="component" value="Unassembled WGS sequence"/>
</dbReference>
<dbReference type="InterPro" id="IPR015590">
    <property type="entry name" value="Aldehyde_DH_dom"/>
</dbReference>
<evidence type="ECO:0000256" key="7">
    <source>
        <dbReference type="RuleBase" id="RU003345"/>
    </source>
</evidence>
<dbReference type="FunFam" id="3.40.309.10:FF:000003">
    <property type="entry name" value="Aldehyde dehydrogenase"/>
    <property type="match status" value="1"/>
</dbReference>
<dbReference type="AlphaFoldDB" id="A0A3Q4MHY7"/>
<dbReference type="InterPro" id="IPR012394">
    <property type="entry name" value="Aldehyde_DH_NAD(P)"/>
</dbReference>
<evidence type="ECO:0000259" key="9">
    <source>
        <dbReference type="Pfam" id="PF00171"/>
    </source>
</evidence>
<keyword evidence="3" id="KW-0520">NAD</keyword>
<dbReference type="Bgee" id="ENSNBRG00000008019">
    <property type="expression patterns" value="Expressed in skeletal muscle tissue and 3 other cell types or tissues"/>
</dbReference>
<keyword evidence="11" id="KW-1185">Reference proteome</keyword>
<dbReference type="STRING" id="32507.ENSNBRP00000010824"/>
<evidence type="ECO:0000256" key="2">
    <source>
        <dbReference type="ARBA" id="ARBA00023002"/>
    </source>
</evidence>
<reference evidence="10" key="1">
    <citation type="submission" date="2025-08" db="UniProtKB">
        <authorList>
            <consortium name="Ensembl"/>
        </authorList>
    </citation>
    <scope>IDENTIFICATION</scope>
</reference>
<evidence type="ECO:0000256" key="1">
    <source>
        <dbReference type="ARBA" id="ARBA00009986"/>
    </source>
</evidence>
<dbReference type="InterPro" id="IPR016161">
    <property type="entry name" value="Ald_DH/histidinol_DH"/>
</dbReference>
<evidence type="ECO:0000256" key="3">
    <source>
        <dbReference type="ARBA" id="ARBA00023027"/>
    </source>
</evidence>
<proteinExistence type="inferred from homology"/>
<dbReference type="InterPro" id="IPR016160">
    <property type="entry name" value="Ald_DH_CS_CYS"/>
</dbReference>
<dbReference type="InterPro" id="IPR016163">
    <property type="entry name" value="Ald_DH_C"/>
</dbReference>
<dbReference type="GO" id="GO:0004029">
    <property type="term" value="F:aldehyde dehydrogenase (NAD+) activity"/>
    <property type="evidence" value="ECO:0007669"/>
    <property type="project" value="TreeGrafter"/>
</dbReference>
<dbReference type="Gene3D" id="3.40.309.10">
    <property type="entry name" value="Aldehyde Dehydrogenase, Chain A, domain 2"/>
    <property type="match status" value="1"/>
</dbReference>
<comment type="similarity">
    <text evidence="1 4 7">Belongs to the aldehyde dehydrogenase family.</text>
</comment>
<dbReference type="InterPro" id="IPR029510">
    <property type="entry name" value="Ald_DH_CS_GLU"/>
</dbReference>
<protein>
    <recommendedName>
        <fullName evidence="4">Aldehyde dehydrogenase</fullName>
    </recommendedName>
</protein>
<reference evidence="10" key="2">
    <citation type="submission" date="2025-09" db="UniProtKB">
        <authorList>
            <consortium name="Ensembl"/>
        </authorList>
    </citation>
    <scope>IDENTIFICATION</scope>
</reference>
<keyword evidence="2 4" id="KW-0560">Oxidoreductase</keyword>
<dbReference type="PANTHER" id="PTHR43570">
    <property type="entry name" value="ALDEHYDE DEHYDROGENASE"/>
    <property type="match status" value="1"/>
</dbReference>
<dbReference type="GeneTree" id="ENSGT00940000157944"/>
<feature type="active site" evidence="5">
    <location>
        <position position="272"/>
    </location>
</feature>
<dbReference type="PROSITE" id="PS00070">
    <property type="entry name" value="ALDEHYDE_DEHYDR_CYS"/>
    <property type="match status" value="1"/>
</dbReference>
<keyword evidence="8" id="KW-1133">Transmembrane helix</keyword>
<name>A0A3Q4MHY7_NEOBR</name>
<dbReference type="GO" id="GO:0006081">
    <property type="term" value="P:aldehyde metabolic process"/>
    <property type="evidence" value="ECO:0007669"/>
    <property type="project" value="InterPro"/>
</dbReference>
<evidence type="ECO:0000256" key="8">
    <source>
        <dbReference type="SAM" id="Phobius"/>
    </source>
</evidence>
<feature type="transmembrane region" description="Helical" evidence="8">
    <location>
        <begin position="498"/>
        <end position="523"/>
    </location>
</feature>
<dbReference type="PANTHER" id="PTHR43570:SF22">
    <property type="entry name" value="ALDEHYDE DEHYDROGENASE"/>
    <property type="match status" value="1"/>
</dbReference>
<evidence type="ECO:0000256" key="5">
    <source>
        <dbReference type="PIRSR" id="PIRSR036492-1"/>
    </source>
</evidence>
<dbReference type="PROSITE" id="PS00687">
    <property type="entry name" value="ALDEHYDE_DEHYDR_GLU"/>
    <property type="match status" value="1"/>
</dbReference>
<dbReference type="Pfam" id="PF00171">
    <property type="entry name" value="Aldedh"/>
    <property type="match status" value="1"/>
</dbReference>
<dbReference type="GO" id="GO:0005737">
    <property type="term" value="C:cytoplasm"/>
    <property type="evidence" value="ECO:0007669"/>
    <property type="project" value="TreeGrafter"/>
</dbReference>